<dbReference type="InterPro" id="IPR009057">
    <property type="entry name" value="Homeodomain-like_sf"/>
</dbReference>
<dbReference type="InterPro" id="IPR001347">
    <property type="entry name" value="SIS_dom"/>
</dbReference>
<dbReference type="InterPro" id="IPR000281">
    <property type="entry name" value="HTH_RpiR"/>
</dbReference>
<reference evidence="6" key="1">
    <citation type="submission" date="2018-05" db="EMBL/GenBank/DDBJ databases">
        <authorList>
            <person name="Lanie J.A."/>
            <person name="Ng W.-L."/>
            <person name="Kazmierczak K.M."/>
            <person name="Andrzejewski T.M."/>
            <person name="Davidsen T.M."/>
            <person name="Wayne K.J."/>
            <person name="Tettelin H."/>
            <person name="Glass J.I."/>
            <person name="Rusch D."/>
            <person name="Podicherti R."/>
            <person name="Tsui H.-C.T."/>
            <person name="Winkler M.E."/>
        </authorList>
    </citation>
    <scope>NUCLEOTIDE SEQUENCE</scope>
</reference>
<dbReference type="InterPro" id="IPR035472">
    <property type="entry name" value="RpiR-like_SIS"/>
</dbReference>
<dbReference type="Gene3D" id="3.40.50.10490">
    <property type="entry name" value="Glucose-6-phosphate isomerase like protein, domain 1"/>
    <property type="match status" value="1"/>
</dbReference>
<evidence type="ECO:0000256" key="3">
    <source>
        <dbReference type="ARBA" id="ARBA00023163"/>
    </source>
</evidence>
<dbReference type="AlphaFoldDB" id="A0A381U7H3"/>
<dbReference type="GO" id="GO:1901135">
    <property type="term" value="P:carbohydrate derivative metabolic process"/>
    <property type="evidence" value="ECO:0007669"/>
    <property type="project" value="InterPro"/>
</dbReference>
<dbReference type="InterPro" id="IPR036388">
    <property type="entry name" value="WH-like_DNA-bd_sf"/>
</dbReference>
<evidence type="ECO:0000256" key="1">
    <source>
        <dbReference type="ARBA" id="ARBA00023015"/>
    </source>
</evidence>
<accession>A0A381U7H3</accession>
<dbReference type="CDD" id="cd05013">
    <property type="entry name" value="SIS_RpiR"/>
    <property type="match status" value="1"/>
</dbReference>
<keyword evidence="2" id="KW-0238">DNA-binding</keyword>
<dbReference type="SUPFAM" id="SSF46689">
    <property type="entry name" value="Homeodomain-like"/>
    <property type="match status" value="1"/>
</dbReference>
<dbReference type="InterPro" id="IPR046348">
    <property type="entry name" value="SIS_dom_sf"/>
</dbReference>
<dbReference type="GO" id="GO:0097367">
    <property type="term" value="F:carbohydrate derivative binding"/>
    <property type="evidence" value="ECO:0007669"/>
    <property type="project" value="InterPro"/>
</dbReference>
<dbReference type="InterPro" id="IPR047640">
    <property type="entry name" value="RpiR-like"/>
</dbReference>
<keyword evidence="1" id="KW-0805">Transcription regulation</keyword>
<evidence type="ECO:0008006" key="7">
    <source>
        <dbReference type="Google" id="ProtNLM"/>
    </source>
</evidence>
<feature type="domain" description="HTH rpiR-type" evidence="4">
    <location>
        <begin position="4"/>
        <end position="80"/>
    </location>
</feature>
<evidence type="ECO:0000313" key="6">
    <source>
        <dbReference type="EMBL" id="SVA24172.1"/>
    </source>
</evidence>
<dbReference type="PANTHER" id="PTHR30514">
    <property type="entry name" value="GLUCOKINASE"/>
    <property type="match status" value="1"/>
</dbReference>
<evidence type="ECO:0000259" key="5">
    <source>
        <dbReference type="PROSITE" id="PS51464"/>
    </source>
</evidence>
<protein>
    <recommendedName>
        <fullName evidence="7">HTH rpiR-type domain-containing protein</fullName>
    </recommendedName>
</protein>
<name>A0A381U7H3_9ZZZZ</name>
<sequence length="292" mass="32717">MDYDHLRNELVGNYSNLSRRLQQITRYAMSNPNDMALETIVVIAERADVPPSSLIRFAKSFGFNGFREMQKVFQQGLVNSSSDYRKRVQTLNRQVSQQGEVALSNLENFINGGIEALHGLRESVTDEQIENAASILAKANVVHVAAQHRSFPIAAYLTYALSHLSVPNILLDSVGGMFAEQGKTVRKRDVVLAVIFSPYANEVLKLVEVVQERKVPVIVITDSVLSPLAPFADVCLEVKETEVFGFSRFGFELIDVFVTFPDCGVGKAVRTLNRNHLNRFTCFERFLCGQRN</sequence>
<proteinExistence type="predicted"/>
<dbReference type="SUPFAM" id="SSF53697">
    <property type="entry name" value="SIS domain"/>
    <property type="match status" value="1"/>
</dbReference>
<organism evidence="6">
    <name type="scientific">marine metagenome</name>
    <dbReference type="NCBI Taxonomy" id="408172"/>
    <lineage>
        <taxon>unclassified sequences</taxon>
        <taxon>metagenomes</taxon>
        <taxon>ecological metagenomes</taxon>
    </lineage>
</organism>
<dbReference type="Pfam" id="PF01418">
    <property type="entry name" value="HTH_6"/>
    <property type="match status" value="1"/>
</dbReference>
<keyword evidence="3" id="KW-0804">Transcription</keyword>
<evidence type="ECO:0000259" key="4">
    <source>
        <dbReference type="PROSITE" id="PS51071"/>
    </source>
</evidence>
<feature type="domain" description="SIS" evidence="5">
    <location>
        <begin position="132"/>
        <end position="274"/>
    </location>
</feature>
<dbReference type="EMBL" id="UINC01005887">
    <property type="protein sequence ID" value="SVA24172.1"/>
    <property type="molecule type" value="Genomic_DNA"/>
</dbReference>
<dbReference type="PROSITE" id="PS51071">
    <property type="entry name" value="HTH_RPIR"/>
    <property type="match status" value="1"/>
</dbReference>
<dbReference type="Gene3D" id="1.10.10.10">
    <property type="entry name" value="Winged helix-like DNA-binding domain superfamily/Winged helix DNA-binding domain"/>
    <property type="match status" value="1"/>
</dbReference>
<dbReference type="PROSITE" id="PS51464">
    <property type="entry name" value="SIS"/>
    <property type="match status" value="1"/>
</dbReference>
<dbReference type="PANTHER" id="PTHR30514:SF20">
    <property type="entry name" value="TRANSCRIPTIONAL REGULATOR"/>
    <property type="match status" value="1"/>
</dbReference>
<dbReference type="GO" id="GO:0003677">
    <property type="term" value="F:DNA binding"/>
    <property type="evidence" value="ECO:0007669"/>
    <property type="project" value="UniProtKB-KW"/>
</dbReference>
<dbReference type="GO" id="GO:0003700">
    <property type="term" value="F:DNA-binding transcription factor activity"/>
    <property type="evidence" value="ECO:0007669"/>
    <property type="project" value="InterPro"/>
</dbReference>
<gene>
    <name evidence="6" type="ORF">METZ01_LOCUS77026</name>
</gene>
<dbReference type="Pfam" id="PF01380">
    <property type="entry name" value="SIS"/>
    <property type="match status" value="1"/>
</dbReference>
<evidence type="ECO:0000256" key="2">
    <source>
        <dbReference type="ARBA" id="ARBA00023125"/>
    </source>
</evidence>